<accession>A0A1Y5P7P9</accession>
<feature type="domain" description="Rhodanese" evidence="3">
    <location>
        <begin position="163"/>
        <end position="272"/>
    </location>
</feature>
<dbReference type="InterPro" id="IPR001307">
    <property type="entry name" value="Thiosulphate_STrfase_CS"/>
</dbReference>
<dbReference type="InterPro" id="IPR036873">
    <property type="entry name" value="Rhodanese-like_dom_sf"/>
</dbReference>
<dbReference type="EC" id="2.8.1.1" evidence="4"/>
<organism evidence="4">
    <name type="scientific">uncultured Microbacterium sp</name>
    <dbReference type="NCBI Taxonomy" id="191216"/>
    <lineage>
        <taxon>Bacteria</taxon>
        <taxon>Bacillati</taxon>
        <taxon>Actinomycetota</taxon>
        <taxon>Actinomycetes</taxon>
        <taxon>Micrococcales</taxon>
        <taxon>Microbacteriaceae</taxon>
        <taxon>Microbacterium</taxon>
        <taxon>environmental samples</taxon>
    </lineage>
</organism>
<dbReference type="RefSeq" id="WP_295575077.1">
    <property type="nucleotide sequence ID" value="NZ_FLQR01000006.1"/>
</dbReference>
<evidence type="ECO:0000313" key="4">
    <source>
        <dbReference type="EMBL" id="SBS71958.1"/>
    </source>
</evidence>
<dbReference type="InterPro" id="IPR045078">
    <property type="entry name" value="TST/MPST-like"/>
</dbReference>
<proteinExistence type="predicted"/>
<sequence length="277" mass="29207">MGAELITPAELSRSLRSERPPVVLDIRWRLDAPDGRDAYRAGHIPGAVYVSLDDELAGHGGPTAGRHPLPDPADFEAAARGWGLNDGDAVVVYDDWQSFGAARAWWMLTDAGVADVRLLEGGLAAWRSAGLPLEAGAFEPRRGTVTLHPGHLPQLTIDEAAALPARGALLDVRAGERYRGETEPIDPQAGHIPGALHLPTTESLDADGRFLPGDALRARVEALGVDGPVGVYCGSGVSAAHAVFALQRAGLDPALYVGSWSQWSNHPDRPVATGAQP</sequence>
<name>A0A1Y5P7P9_9MICO</name>
<dbReference type="PROSITE" id="PS50206">
    <property type="entry name" value="RHODANESE_3"/>
    <property type="match status" value="2"/>
</dbReference>
<evidence type="ECO:0000259" key="3">
    <source>
        <dbReference type="PROSITE" id="PS50206"/>
    </source>
</evidence>
<keyword evidence="2" id="KW-0677">Repeat</keyword>
<keyword evidence="1 4" id="KW-0808">Transferase</keyword>
<dbReference type="SMART" id="SM00450">
    <property type="entry name" value="RHOD"/>
    <property type="match status" value="2"/>
</dbReference>
<dbReference type="EMBL" id="FLQR01000006">
    <property type="protein sequence ID" value="SBS71958.1"/>
    <property type="molecule type" value="Genomic_DNA"/>
</dbReference>
<reference evidence="4" key="1">
    <citation type="submission" date="2016-03" db="EMBL/GenBank/DDBJ databases">
        <authorList>
            <person name="Ploux O."/>
        </authorList>
    </citation>
    <scope>NUCLEOTIDE SEQUENCE</scope>
    <source>
        <strain evidence="4">UC1</strain>
    </source>
</reference>
<dbReference type="PANTHER" id="PTHR11364:SF27">
    <property type="entry name" value="SULFURTRANSFERASE"/>
    <property type="match status" value="1"/>
</dbReference>
<protein>
    <submittedName>
        <fullName evidence="4">Putative thiosulfate sulfurtransferase SseB</fullName>
        <ecNumber evidence="4">2.8.1.1</ecNumber>
    </submittedName>
</protein>
<dbReference type="GO" id="GO:0004792">
    <property type="term" value="F:thiosulfate-cyanide sulfurtransferase activity"/>
    <property type="evidence" value="ECO:0007669"/>
    <property type="project" value="UniProtKB-EC"/>
</dbReference>
<dbReference type="CDD" id="cd01448">
    <property type="entry name" value="TST_Repeat_1"/>
    <property type="match status" value="1"/>
</dbReference>
<dbReference type="AlphaFoldDB" id="A0A1Y5P7P9"/>
<dbReference type="SUPFAM" id="SSF52821">
    <property type="entry name" value="Rhodanese/Cell cycle control phosphatase"/>
    <property type="match status" value="2"/>
</dbReference>
<dbReference type="InterPro" id="IPR001763">
    <property type="entry name" value="Rhodanese-like_dom"/>
</dbReference>
<evidence type="ECO:0000256" key="1">
    <source>
        <dbReference type="ARBA" id="ARBA00022679"/>
    </source>
</evidence>
<feature type="domain" description="Rhodanese" evidence="3">
    <location>
        <begin position="17"/>
        <end position="135"/>
    </location>
</feature>
<gene>
    <name evidence="4" type="primary">sseB</name>
    <name evidence="4" type="ORF">MIPYR_20320</name>
</gene>
<dbReference type="PROSITE" id="PS00380">
    <property type="entry name" value="RHODANESE_1"/>
    <property type="match status" value="1"/>
</dbReference>
<dbReference type="CDD" id="cd01449">
    <property type="entry name" value="TST_Repeat_2"/>
    <property type="match status" value="1"/>
</dbReference>
<evidence type="ECO:0000256" key="2">
    <source>
        <dbReference type="ARBA" id="ARBA00022737"/>
    </source>
</evidence>
<dbReference type="Pfam" id="PF00581">
    <property type="entry name" value="Rhodanese"/>
    <property type="match status" value="2"/>
</dbReference>
<dbReference type="Gene3D" id="3.40.250.10">
    <property type="entry name" value="Rhodanese-like domain"/>
    <property type="match status" value="2"/>
</dbReference>
<dbReference type="PANTHER" id="PTHR11364">
    <property type="entry name" value="THIOSULFATE SULFERTANSFERASE"/>
    <property type="match status" value="1"/>
</dbReference>